<evidence type="ECO:0000256" key="9">
    <source>
        <dbReference type="SAM" id="Phobius"/>
    </source>
</evidence>
<reference evidence="11 12" key="1">
    <citation type="submission" date="2024-08" db="EMBL/GenBank/DDBJ databases">
        <authorList>
            <person name="Cucini C."/>
            <person name="Frati F."/>
        </authorList>
    </citation>
    <scope>NUCLEOTIDE SEQUENCE [LARGE SCALE GENOMIC DNA]</scope>
</reference>
<dbReference type="Proteomes" id="UP001642540">
    <property type="component" value="Unassembled WGS sequence"/>
</dbReference>
<evidence type="ECO:0000259" key="10">
    <source>
        <dbReference type="Pfam" id="PF00060"/>
    </source>
</evidence>
<evidence type="ECO:0000313" key="11">
    <source>
        <dbReference type="EMBL" id="CAL8094437.1"/>
    </source>
</evidence>
<comment type="caution">
    <text evidence="11">The sequence shown here is derived from an EMBL/GenBank/DDBJ whole genome shotgun (WGS) entry which is preliminary data.</text>
</comment>
<dbReference type="PANTHER" id="PTHR42643:SF24">
    <property type="entry name" value="IONOTROPIC RECEPTOR 60A"/>
    <property type="match status" value="1"/>
</dbReference>
<feature type="transmembrane region" description="Helical" evidence="9">
    <location>
        <begin position="351"/>
        <end position="374"/>
    </location>
</feature>
<evidence type="ECO:0000256" key="4">
    <source>
        <dbReference type="ARBA" id="ARBA00022692"/>
    </source>
</evidence>
<dbReference type="InterPro" id="IPR001320">
    <property type="entry name" value="Iontro_rcpt_C"/>
</dbReference>
<proteinExistence type="inferred from homology"/>
<keyword evidence="12" id="KW-1185">Reference proteome</keyword>
<evidence type="ECO:0000256" key="8">
    <source>
        <dbReference type="ARBA" id="ARBA00023180"/>
    </source>
</evidence>
<keyword evidence="6 9" id="KW-0472">Membrane</keyword>
<comment type="subcellular location">
    <subcellularLocation>
        <location evidence="1">Cell membrane</location>
        <topology evidence="1">Multi-pass membrane protein</topology>
    </subcellularLocation>
</comment>
<organism evidence="11 12">
    <name type="scientific">Orchesella dallaii</name>
    <dbReference type="NCBI Taxonomy" id="48710"/>
    <lineage>
        <taxon>Eukaryota</taxon>
        <taxon>Metazoa</taxon>
        <taxon>Ecdysozoa</taxon>
        <taxon>Arthropoda</taxon>
        <taxon>Hexapoda</taxon>
        <taxon>Collembola</taxon>
        <taxon>Entomobryomorpha</taxon>
        <taxon>Entomobryoidea</taxon>
        <taxon>Orchesellidae</taxon>
        <taxon>Orchesellinae</taxon>
        <taxon>Orchesella</taxon>
    </lineage>
</organism>
<accession>A0ABP1QAJ7</accession>
<dbReference type="Gene3D" id="1.10.287.70">
    <property type="match status" value="1"/>
</dbReference>
<dbReference type="Pfam" id="PF00060">
    <property type="entry name" value="Lig_chan"/>
    <property type="match status" value="1"/>
</dbReference>
<evidence type="ECO:0000313" key="12">
    <source>
        <dbReference type="Proteomes" id="UP001642540"/>
    </source>
</evidence>
<dbReference type="EMBL" id="CAXLJM020000027">
    <property type="protein sequence ID" value="CAL8094437.1"/>
    <property type="molecule type" value="Genomic_DNA"/>
</dbReference>
<keyword evidence="5 9" id="KW-1133">Transmembrane helix</keyword>
<evidence type="ECO:0000256" key="2">
    <source>
        <dbReference type="ARBA" id="ARBA00008685"/>
    </source>
</evidence>
<keyword evidence="4 9" id="KW-0812">Transmembrane</keyword>
<keyword evidence="3" id="KW-1003">Cell membrane</keyword>
<dbReference type="SUPFAM" id="SSF53850">
    <property type="entry name" value="Periplasmic binding protein-like II"/>
    <property type="match status" value="1"/>
</dbReference>
<dbReference type="PANTHER" id="PTHR42643">
    <property type="entry name" value="IONOTROPIC RECEPTOR 20A-RELATED"/>
    <property type="match status" value="1"/>
</dbReference>
<gene>
    <name evidence="11" type="ORF">ODALV1_LOCUS8774</name>
</gene>
<keyword evidence="8" id="KW-0325">Glycoprotein</keyword>
<keyword evidence="7" id="KW-0675">Receptor</keyword>
<evidence type="ECO:0000256" key="1">
    <source>
        <dbReference type="ARBA" id="ARBA00004651"/>
    </source>
</evidence>
<feature type="transmembrane region" description="Helical" evidence="9">
    <location>
        <begin position="620"/>
        <end position="638"/>
    </location>
</feature>
<feature type="domain" description="Ionotropic glutamate receptor C-terminal" evidence="10">
    <location>
        <begin position="359"/>
        <end position="628"/>
    </location>
</feature>
<sequence length="679" mass="77739">MTRSQLQYFVVSFLLTGNYKFVSSSDSDILPALYHDGLWKSKIFSELTQCTGVFLFEGNVVDEGTARILEEINPQDKFLSTFSDQNITSSSMKITDVHKLRNHCSVAFIQVSSAYEFKNTTEILYELLKHLNGIIKKDEDYFIFHSAKGENIDALFASGLVAYGVKNKLGIKLSNNKSVSYYSTCFYCDNGMASLQVISIPNHNSTSFQLSSSTSSILFPDLLKNFHGKQFNVSTPVLATWLISIREISPGYWKIWRGIMNSCFEELMRKYNFTAKYFPSIGGGGTGYFIRSNKTWIGTVGDVISGRADIGQTTGQIYYRNKEVGFSFPISYEWLIFTTGNPLPHYSWKSIYWPFESVMWLLIFGSMVISYFALKCFLKYTHQQTKHTNKKVVFYLVKSFLEQDAGNPETVARNTTRLFISFWLIFALLITTAYRSKLVSFLAFPMVEYPPTTFESLAYSTKFEMALQYLRGAAYSLLKTSTNPTFQTIYRKMGLEENDARCFQRAIGKHFACISWDAIANFVYHRNLSDKFGRTPLIKAPDTTSFIVVGLIFEKRAIFRTKFNQVISRSHDTGLMGKWRELDYVFIRKERLEWEKAVNRSQITYSYGSSEALTTQHLSGTFYLLWLGTFLAALTFFGEKLAHFLKSRTKQQQQPKPSVVIELQVTTVNTNGVHLLFSK</sequence>
<dbReference type="InterPro" id="IPR052192">
    <property type="entry name" value="Insect_Ionotropic_Sensory_Rcpt"/>
</dbReference>
<comment type="similarity">
    <text evidence="2">Belongs to the glutamate-gated ion channel (TC 1.A.10.1) family.</text>
</comment>
<dbReference type="Gene3D" id="3.40.190.10">
    <property type="entry name" value="Periplasmic binding protein-like II"/>
    <property type="match status" value="1"/>
</dbReference>
<protein>
    <recommendedName>
        <fullName evidence="10">Ionotropic glutamate receptor C-terminal domain-containing protein</fullName>
    </recommendedName>
</protein>
<evidence type="ECO:0000256" key="5">
    <source>
        <dbReference type="ARBA" id="ARBA00022989"/>
    </source>
</evidence>
<evidence type="ECO:0000256" key="7">
    <source>
        <dbReference type="ARBA" id="ARBA00023170"/>
    </source>
</evidence>
<feature type="transmembrane region" description="Helical" evidence="9">
    <location>
        <begin position="418"/>
        <end position="436"/>
    </location>
</feature>
<name>A0ABP1QAJ7_9HEXA</name>
<evidence type="ECO:0000256" key="6">
    <source>
        <dbReference type="ARBA" id="ARBA00023136"/>
    </source>
</evidence>
<evidence type="ECO:0000256" key="3">
    <source>
        <dbReference type="ARBA" id="ARBA00022475"/>
    </source>
</evidence>